<evidence type="ECO:0000313" key="8">
    <source>
        <dbReference type="EMBL" id="KAF7776442.1"/>
    </source>
</evidence>
<dbReference type="Pfam" id="PF12631">
    <property type="entry name" value="MnmE_helical"/>
    <property type="match status" value="1"/>
</dbReference>
<dbReference type="CDD" id="cd04164">
    <property type="entry name" value="trmE"/>
    <property type="match status" value="1"/>
</dbReference>
<dbReference type="CDD" id="cd14858">
    <property type="entry name" value="TrmE_N"/>
    <property type="match status" value="1"/>
</dbReference>
<keyword evidence="3" id="KW-0547">Nucleotide-binding</keyword>
<evidence type="ECO:0000256" key="1">
    <source>
        <dbReference type="ARBA" id="ARBA00011043"/>
    </source>
</evidence>
<dbReference type="SUPFAM" id="SSF116878">
    <property type="entry name" value="TrmE connector domain"/>
    <property type="match status" value="1"/>
</dbReference>
<dbReference type="InterPro" id="IPR004520">
    <property type="entry name" value="GTPase_MnmE"/>
</dbReference>
<accession>A0A8H7F456</accession>
<dbReference type="InterPro" id="IPR025867">
    <property type="entry name" value="MnmE_helical"/>
</dbReference>
<gene>
    <name evidence="8" type="ORF">Agabi119p4_4835</name>
</gene>
<evidence type="ECO:0000256" key="3">
    <source>
        <dbReference type="ARBA" id="ARBA00022741"/>
    </source>
</evidence>
<dbReference type="InterPro" id="IPR031168">
    <property type="entry name" value="G_TrmE"/>
</dbReference>
<dbReference type="Gene3D" id="3.40.50.300">
    <property type="entry name" value="P-loop containing nucleotide triphosphate hydrolases"/>
    <property type="match status" value="1"/>
</dbReference>
<dbReference type="InterPro" id="IPR018948">
    <property type="entry name" value="GTP-bd_TrmE_N"/>
</dbReference>
<dbReference type="EMBL" id="JABXXO010000006">
    <property type="protein sequence ID" value="KAF7776442.1"/>
    <property type="molecule type" value="Genomic_DNA"/>
</dbReference>
<dbReference type="GO" id="GO:0003924">
    <property type="term" value="F:GTPase activity"/>
    <property type="evidence" value="ECO:0007669"/>
    <property type="project" value="InterPro"/>
</dbReference>
<comment type="similarity">
    <text evidence="1">Belongs to the TRAFAC class TrmE-Era-EngA-EngB-Septin-like GTPase superfamily. TrmE GTPase family.</text>
</comment>
<feature type="domain" description="GTP-binding protein TrmE N-terminal" evidence="6">
    <location>
        <begin position="64"/>
        <end position="185"/>
    </location>
</feature>
<reference evidence="8 9" key="1">
    <citation type="journal article" name="Sci. Rep.">
        <title>Telomere-to-telomere assembled and centromere annotated genomes of the two main subspecies of the button mushroom Agaricus bisporus reveal especially polymorphic chromosome ends.</title>
        <authorList>
            <person name="Sonnenberg A.S.M."/>
            <person name="Sedaghat-Telgerd N."/>
            <person name="Lavrijssen B."/>
            <person name="Ohm R.A."/>
            <person name="Hendrickx P.M."/>
            <person name="Scholtmeijer K."/>
            <person name="Baars J.J.P."/>
            <person name="van Peer A."/>
        </authorList>
    </citation>
    <scope>NUCLEOTIDE SEQUENCE [LARGE SCALE GENOMIC DNA]</scope>
    <source>
        <strain evidence="8 9">H119_p4</strain>
    </source>
</reference>
<evidence type="ECO:0000259" key="6">
    <source>
        <dbReference type="Pfam" id="PF10396"/>
    </source>
</evidence>
<comment type="caution">
    <text evidence="8">The sequence shown here is derived from an EMBL/GenBank/DDBJ whole genome shotgun (WGS) entry which is preliminary data.</text>
</comment>
<dbReference type="NCBIfam" id="TIGR00231">
    <property type="entry name" value="small_GTP"/>
    <property type="match status" value="1"/>
</dbReference>
<evidence type="ECO:0000256" key="2">
    <source>
        <dbReference type="ARBA" id="ARBA00022694"/>
    </source>
</evidence>
<keyword evidence="4" id="KW-0342">GTP-binding</keyword>
<dbReference type="InterPro" id="IPR027417">
    <property type="entry name" value="P-loop_NTPase"/>
</dbReference>
<dbReference type="Pfam" id="PF10396">
    <property type="entry name" value="TrmE_N"/>
    <property type="match status" value="1"/>
</dbReference>
<dbReference type="PANTHER" id="PTHR42714:SF2">
    <property type="entry name" value="TRNA MODIFICATION GTPASE GTPBP3, MITOCHONDRIAL"/>
    <property type="match status" value="1"/>
</dbReference>
<evidence type="ECO:0000259" key="7">
    <source>
        <dbReference type="Pfam" id="PF12631"/>
    </source>
</evidence>
<dbReference type="AlphaFoldDB" id="A0A8H7F456"/>
<dbReference type="Gene3D" id="3.30.1360.120">
    <property type="entry name" value="Probable tRNA modification gtpase trme, domain 1"/>
    <property type="match status" value="1"/>
</dbReference>
<dbReference type="InterPro" id="IPR006073">
    <property type="entry name" value="GTP-bd"/>
</dbReference>
<dbReference type="GO" id="GO:0005525">
    <property type="term" value="F:GTP binding"/>
    <property type="evidence" value="ECO:0007669"/>
    <property type="project" value="UniProtKB-KW"/>
</dbReference>
<dbReference type="InterPro" id="IPR027266">
    <property type="entry name" value="TrmE/GcvT-like"/>
</dbReference>
<sequence>MLRATFTRIPPYIRFQSLRKQRLPRYLSSSYTTTTTTSRLPDLGIRPTPLNAPQLALSDGQKQTIYALSTPPGRGGVAVIRVSGADALEVWHKMVRPLKPKRRPLPWKLERCKIVNPEDPNEVLDDGLSVFFQAPKSFTTEPILELHTHSGRALLATLLSALSKLPFLRPAEPGEFTKRAFLNGRLDLTEVEGLADLIDAETEEQRKIASRGAWGEVRQVYDDLRTRIIHCLAQVEALIDFGEGEDLEEGVYDQAHQEAQVLLAQIKNHLTDNRRGEIIRSGIKLAIFGPPNSGKSSLLNFLAQREAAIVTSIPGTTRDVLQLTLDIGGMPVVVADTAGVRATKDEVEVIGIEKGIDTVKTADIALCVLSLADPTVTRRCKIGSVSKPRLQISIPESISQLAESQNTYFIFNKSDLVGTDADNISIEDIELPPSISNRSWILSLAEKRGTKVFLEEFGQELRRIYLSFSSQPNGSEGKEVRNAHTPIITRARHREHLGAACTFLQAFLDYSKDDIVLAAEELRYAARALGKVSGTIDYRYKLLILKFQNERGESWMMRSEWLTDYRISRFAVSELQQRRL</sequence>
<dbReference type="Pfam" id="PF01926">
    <property type="entry name" value="MMR_HSR1"/>
    <property type="match status" value="1"/>
</dbReference>
<dbReference type="PANTHER" id="PTHR42714">
    <property type="entry name" value="TRNA MODIFICATION GTPASE GTPBP3"/>
    <property type="match status" value="1"/>
</dbReference>
<evidence type="ECO:0000313" key="9">
    <source>
        <dbReference type="Proteomes" id="UP000629468"/>
    </source>
</evidence>
<proteinExistence type="inferred from homology"/>
<dbReference type="HAMAP" id="MF_00379">
    <property type="entry name" value="GTPase_MnmE"/>
    <property type="match status" value="1"/>
</dbReference>
<dbReference type="GO" id="GO:0030488">
    <property type="term" value="P:tRNA methylation"/>
    <property type="evidence" value="ECO:0007669"/>
    <property type="project" value="TreeGrafter"/>
</dbReference>
<evidence type="ECO:0000256" key="4">
    <source>
        <dbReference type="ARBA" id="ARBA00023134"/>
    </source>
</evidence>
<evidence type="ECO:0000259" key="5">
    <source>
        <dbReference type="Pfam" id="PF01926"/>
    </source>
</evidence>
<dbReference type="GO" id="GO:0005739">
    <property type="term" value="C:mitochondrion"/>
    <property type="evidence" value="ECO:0007669"/>
    <property type="project" value="TreeGrafter"/>
</dbReference>
<protein>
    <recommendedName>
        <fullName evidence="10">TrmE-type G domain-containing protein</fullName>
    </recommendedName>
</protein>
<dbReference type="SUPFAM" id="SSF103025">
    <property type="entry name" value="Folate-binding domain"/>
    <property type="match status" value="1"/>
</dbReference>
<dbReference type="NCBIfam" id="NF003661">
    <property type="entry name" value="PRK05291.1-3"/>
    <property type="match status" value="1"/>
</dbReference>
<dbReference type="InterPro" id="IPR027368">
    <property type="entry name" value="MnmE_dom2"/>
</dbReference>
<dbReference type="GO" id="GO:0002098">
    <property type="term" value="P:tRNA wobble uridine modification"/>
    <property type="evidence" value="ECO:0007669"/>
    <property type="project" value="TreeGrafter"/>
</dbReference>
<name>A0A8H7F456_AGABI</name>
<feature type="domain" description="MnmE helical" evidence="7">
    <location>
        <begin position="188"/>
        <end position="537"/>
    </location>
</feature>
<evidence type="ECO:0008006" key="10">
    <source>
        <dbReference type="Google" id="ProtNLM"/>
    </source>
</evidence>
<organism evidence="8 9">
    <name type="scientific">Agaricus bisporus var. burnettii</name>
    <dbReference type="NCBI Taxonomy" id="192524"/>
    <lineage>
        <taxon>Eukaryota</taxon>
        <taxon>Fungi</taxon>
        <taxon>Dikarya</taxon>
        <taxon>Basidiomycota</taxon>
        <taxon>Agaricomycotina</taxon>
        <taxon>Agaricomycetes</taxon>
        <taxon>Agaricomycetidae</taxon>
        <taxon>Agaricales</taxon>
        <taxon>Agaricineae</taxon>
        <taxon>Agaricaceae</taxon>
        <taxon>Agaricus</taxon>
    </lineage>
</organism>
<keyword evidence="2" id="KW-0819">tRNA processing</keyword>
<dbReference type="SUPFAM" id="SSF52540">
    <property type="entry name" value="P-loop containing nucleoside triphosphate hydrolases"/>
    <property type="match status" value="1"/>
</dbReference>
<dbReference type="Proteomes" id="UP000629468">
    <property type="component" value="Unassembled WGS sequence"/>
</dbReference>
<dbReference type="InterPro" id="IPR005225">
    <property type="entry name" value="Small_GTP-bd"/>
</dbReference>
<feature type="domain" description="G" evidence="5">
    <location>
        <begin position="285"/>
        <end position="376"/>
    </location>
</feature>
<dbReference type="Gene3D" id="1.20.120.430">
    <property type="entry name" value="tRNA modification GTPase MnmE domain 2"/>
    <property type="match status" value="1"/>
</dbReference>